<accession>A0ABD1YBY0</accession>
<proteinExistence type="predicted"/>
<keyword evidence="1" id="KW-0863">Zinc-finger</keyword>
<keyword evidence="2" id="KW-0175">Coiled coil</keyword>
<feature type="domain" description="RING-type" evidence="4">
    <location>
        <begin position="195"/>
        <end position="236"/>
    </location>
</feature>
<reference evidence="5 6" key="1">
    <citation type="submission" date="2024-09" db="EMBL/GenBank/DDBJ databases">
        <title>Chromosome-scale assembly of Riccia fluitans.</title>
        <authorList>
            <person name="Paukszto L."/>
            <person name="Sawicki J."/>
            <person name="Karawczyk K."/>
            <person name="Piernik-Szablinska J."/>
            <person name="Szczecinska M."/>
            <person name="Mazdziarz M."/>
        </authorList>
    </citation>
    <scope>NUCLEOTIDE SEQUENCE [LARGE SCALE GENOMIC DNA]</scope>
    <source>
        <strain evidence="5">Rf_01</strain>
        <tissue evidence="5">Aerial parts of the thallus</tissue>
    </source>
</reference>
<dbReference type="SUPFAM" id="SSF57850">
    <property type="entry name" value="RING/U-box"/>
    <property type="match status" value="1"/>
</dbReference>
<feature type="region of interest" description="Disordered" evidence="3">
    <location>
        <begin position="1"/>
        <end position="54"/>
    </location>
</feature>
<dbReference type="InterPro" id="IPR013083">
    <property type="entry name" value="Znf_RING/FYVE/PHD"/>
</dbReference>
<dbReference type="Proteomes" id="UP001605036">
    <property type="component" value="Unassembled WGS sequence"/>
</dbReference>
<keyword evidence="1" id="KW-0479">Metal-binding</keyword>
<dbReference type="PROSITE" id="PS50089">
    <property type="entry name" value="ZF_RING_2"/>
    <property type="match status" value="1"/>
</dbReference>
<dbReference type="AlphaFoldDB" id="A0ABD1YBY0"/>
<feature type="compositionally biased region" description="Basic and acidic residues" evidence="3">
    <location>
        <begin position="1"/>
        <end position="10"/>
    </location>
</feature>
<evidence type="ECO:0000256" key="1">
    <source>
        <dbReference type="PROSITE-ProRule" id="PRU00175"/>
    </source>
</evidence>
<evidence type="ECO:0000259" key="4">
    <source>
        <dbReference type="PROSITE" id="PS50089"/>
    </source>
</evidence>
<dbReference type="GO" id="GO:0008270">
    <property type="term" value="F:zinc ion binding"/>
    <property type="evidence" value="ECO:0007669"/>
    <property type="project" value="UniProtKB-KW"/>
</dbReference>
<comment type="caution">
    <text evidence="5">The sequence shown here is derived from an EMBL/GenBank/DDBJ whole genome shotgun (WGS) entry which is preliminary data.</text>
</comment>
<evidence type="ECO:0000256" key="3">
    <source>
        <dbReference type="SAM" id="MobiDB-lite"/>
    </source>
</evidence>
<evidence type="ECO:0000313" key="6">
    <source>
        <dbReference type="Proteomes" id="UP001605036"/>
    </source>
</evidence>
<feature type="coiled-coil region" evidence="2">
    <location>
        <begin position="64"/>
        <end position="115"/>
    </location>
</feature>
<evidence type="ECO:0000313" key="5">
    <source>
        <dbReference type="EMBL" id="KAL2624050.1"/>
    </source>
</evidence>
<evidence type="ECO:0000256" key="2">
    <source>
        <dbReference type="SAM" id="Coils"/>
    </source>
</evidence>
<dbReference type="Gene3D" id="3.30.40.10">
    <property type="entry name" value="Zinc/RING finger domain, C3HC4 (zinc finger)"/>
    <property type="match status" value="1"/>
</dbReference>
<name>A0ABD1YBY0_9MARC</name>
<dbReference type="EMBL" id="JBHFFA010000005">
    <property type="protein sequence ID" value="KAL2624050.1"/>
    <property type="molecule type" value="Genomic_DNA"/>
</dbReference>
<keyword evidence="6" id="KW-1185">Reference proteome</keyword>
<sequence length="328" mass="37406">MRCTRRENIEANRPGGRVLGESEPDQSSQTGSDQGHGQGGMDSPCPPWPPTQVEERAGHVNGFVDQMLHDFKLANQELDGLQKRLEEAEKRLKDMEALHAKIGMLEKEKKEMAERVQFIERPDLYKLLTDKLRRHQIRGHPYAIASLENINLTCTRKNTTFPKDIDKFEANMKDYPELKHALEQNKGLTKYKTDCSICGDALGYLSHVEARVCEHKFHFNCFWEYASRSRRCPICRVSYPREMYDFFCTIFVPKGAEVINHDTAEVDTGEAGLHPEEFQGGDNEVDIAASDENKMFLITEVSRALGTWKDQEYAGNHFGLGIEHGLTN</sequence>
<keyword evidence="1" id="KW-0862">Zinc</keyword>
<gene>
    <name evidence="5" type="ORF">R1flu_008295</name>
</gene>
<dbReference type="Pfam" id="PF13639">
    <property type="entry name" value="zf-RING_2"/>
    <property type="match status" value="1"/>
</dbReference>
<protein>
    <recommendedName>
        <fullName evidence="4">RING-type domain-containing protein</fullName>
    </recommendedName>
</protein>
<dbReference type="InterPro" id="IPR001841">
    <property type="entry name" value="Znf_RING"/>
</dbReference>
<organism evidence="5 6">
    <name type="scientific">Riccia fluitans</name>
    <dbReference type="NCBI Taxonomy" id="41844"/>
    <lineage>
        <taxon>Eukaryota</taxon>
        <taxon>Viridiplantae</taxon>
        <taxon>Streptophyta</taxon>
        <taxon>Embryophyta</taxon>
        <taxon>Marchantiophyta</taxon>
        <taxon>Marchantiopsida</taxon>
        <taxon>Marchantiidae</taxon>
        <taxon>Marchantiales</taxon>
        <taxon>Ricciaceae</taxon>
        <taxon>Riccia</taxon>
    </lineage>
</organism>
<dbReference type="SMART" id="SM00184">
    <property type="entry name" value="RING"/>
    <property type="match status" value="1"/>
</dbReference>